<evidence type="ECO:0000256" key="1">
    <source>
        <dbReference type="SAM" id="MobiDB-lite"/>
    </source>
</evidence>
<dbReference type="EMBL" id="QBIY01013327">
    <property type="protein sequence ID" value="RXN08231.1"/>
    <property type="molecule type" value="Genomic_DNA"/>
</dbReference>
<keyword evidence="3" id="KW-1185">Reference proteome</keyword>
<feature type="region of interest" description="Disordered" evidence="1">
    <location>
        <begin position="140"/>
        <end position="162"/>
    </location>
</feature>
<evidence type="ECO:0000313" key="2">
    <source>
        <dbReference type="EMBL" id="RXN08231.1"/>
    </source>
</evidence>
<sequence>MAAVMMETRERVFTSAENPQRWSGFQTSGILHSLPAAPETLTHTLRLHTHTHTHTHGLHSNPGPDSRIRTCAVNHVTVFAVALGHTSAEVKFPSWVFRPESRVSTGLDGDRSAVWLSDSGSILNRADRSWSGGRNRNQMWAETTEPAVLHPTGRSADWPNAA</sequence>
<comment type="caution">
    <text evidence="2">The sequence shown here is derived from an EMBL/GenBank/DDBJ whole genome shotgun (WGS) entry which is preliminary data.</text>
</comment>
<organism evidence="2 3">
    <name type="scientific">Labeo rohita</name>
    <name type="common">Indian major carp</name>
    <name type="synonym">Cyprinus rohita</name>
    <dbReference type="NCBI Taxonomy" id="84645"/>
    <lineage>
        <taxon>Eukaryota</taxon>
        <taxon>Metazoa</taxon>
        <taxon>Chordata</taxon>
        <taxon>Craniata</taxon>
        <taxon>Vertebrata</taxon>
        <taxon>Euteleostomi</taxon>
        <taxon>Actinopterygii</taxon>
        <taxon>Neopterygii</taxon>
        <taxon>Teleostei</taxon>
        <taxon>Ostariophysi</taxon>
        <taxon>Cypriniformes</taxon>
        <taxon>Cyprinidae</taxon>
        <taxon>Labeoninae</taxon>
        <taxon>Labeonini</taxon>
        <taxon>Labeo</taxon>
    </lineage>
</organism>
<dbReference type="Proteomes" id="UP000290572">
    <property type="component" value="Unassembled WGS sequence"/>
</dbReference>
<reference evidence="2 3" key="1">
    <citation type="submission" date="2018-03" db="EMBL/GenBank/DDBJ databases">
        <title>Draft genome sequence of Rohu Carp (Labeo rohita).</title>
        <authorList>
            <person name="Das P."/>
            <person name="Kushwaha B."/>
            <person name="Joshi C.G."/>
            <person name="Kumar D."/>
            <person name="Nagpure N.S."/>
            <person name="Sahoo L."/>
            <person name="Das S.P."/>
            <person name="Bit A."/>
            <person name="Patnaik S."/>
            <person name="Meher P.K."/>
            <person name="Jayasankar P."/>
            <person name="Koringa P.G."/>
            <person name="Patel N.V."/>
            <person name="Hinsu A.T."/>
            <person name="Kumar R."/>
            <person name="Pandey M."/>
            <person name="Agarwal S."/>
            <person name="Srivastava S."/>
            <person name="Singh M."/>
            <person name="Iquebal M.A."/>
            <person name="Jaiswal S."/>
            <person name="Angadi U.B."/>
            <person name="Kumar N."/>
            <person name="Raza M."/>
            <person name="Shah T.M."/>
            <person name="Rai A."/>
            <person name="Jena J.K."/>
        </authorList>
    </citation>
    <scope>NUCLEOTIDE SEQUENCE [LARGE SCALE GENOMIC DNA]</scope>
    <source>
        <strain evidence="2">DASCIFA01</strain>
        <tissue evidence="2">Testis</tissue>
    </source>
</reference>
<proteinExistence type="predicted"/>
<name>A0A498LJH3_LABRO</name>
<accession>A0A498LJH3</accession>
<gene>
    <name evidence="2" type="ORF">ROHU_035385</name>
</gene>
<dbReference type="AlphaFoldDB" id="A0A498LJH3"/>
<protein>
    <submittedName>
        <fullName evidence="2">Uncharacterized protein</fullName>
    </submittedName>
</protein>
<evidence type="ECO:0000313" key="3">
    <source>
        <dbReference type="Proteomes" id="UP000290572"/>
    </source>
</evidence>